<dbReference type="AlphaFoldDB" id="A0A0F9IF64"/>
<feature type="non-terminal residue" evidence="2">
    <location>
        <position position="1"/>
    </location>
</feature>
<comment type="caution">
    <text evidence="2">The sequence shown here is derived from an EMBL/GenBank/DDBJ whole genome shotgun (WGS) entry which is preliminary data.</text>
</comment>
<name>A0A0F9IF64_9ZZZZ</name>
<protein>
    <submittedName>
        <fullName evidence="2">Uncharacterized protein</fullName>
    </submittedName>
</protein>
<reference evidence="2" key="1">
    <citation type="journal article" date="2015" name="Nature">
        <title>Complex archaea that bridge the gap between prokaryotes and eukaryotes.</title>
        <authorList>
            <person name="Spang A."/>
            <person name="Saw J.H."/>
            <person name="Jorgensen S.L."/>
            <person name="Zaremba-Niedzwiedzka K."/>
            <person name="Martijn J."/>
            <person name="Lind A.E."/>
            <person name="van Eijk R."/>
            <person name="Schleper C."/>
            <person name="Guy L."/>
            <person name="Ettema T.J."/>
        </authorList>
    </citation>
    <scope>NUCLEOTIDE SEQUENCE</scope>
</reference>
<proteinExistence type="predicted"/>
<dbReference type="EMBL" id="LAZR01019463">
    <property type="protein sequence ID" value="KKL92435.1"/>
    <property type="molecule type" value="Genomic_DNA"/>
</dbReference>
<sequence length="220" mass="23382">SQGNTVASHNRFGSYTRNRTIPVNPNTASQTSARAAFTSFSQLWRAIGPAQQAGWTALSELDPVIDTQGQSIVLTGIAYYVRFNMNRRSLSLARLDTAPALVEPPPLIESAVLALSGSAGDMDYTPTVINGSATNFQLIMATAPQSPGVSFVGRSDFRVLGEIAGNEPVAPPQSIQPIYAAVFGSGWETDIGMLIAYRFTGFSDSGFPGDFIQQFAIIGA</sequence>
<accession>A0A0F9IF64</accession>
<evidence type="ECO:0000256" key="1">
    <source>
        <dbReference type="SAM" id="MobiDB-lite"/>
    </source>
</evidence>
<feature type="region of interest" description="Disordered" evidence="1">
    <location>
        <begin position="1"/>
        <end position="28"/>
    </location>
</feature>
<organism evidence="2">
    <name type="scientific">marine sediment metagenome</name>
    <dbReference type="NCBI Taxonomy" id="412755"/>
    <lineage>
        <taxon>unclassified sequences</taxon>
        <taxon>metagenomes</taxon>
        <taxon>ecological metagenomes</taxon>
    </lineage>
</organism>
<gene>
    <name evidence="2" type="ORF">LCGC14_1884760</name>
</gene>
<evidence type="ECO:0000313" key="2">
    <source>
        <dbReference type="EMBL" id="KKL92435.1"/>
    </source>
</evidence>